<evidence type="ECO:0000313" key="4">
    <source>
        <dbReference type="WormBase" id="C08E3.3"/>
    </source>
</evidence>
<dbReference type="InParanoid" id="O17193"/>
<dbReference type="SMART" id="SM00225">
    <property type="entry name" value="BTB"/>
    <property type="match status" value="1"/>
</dbReference>
<evidence type="ECO:0000313" key="2">
    <source>
        <dbReference type="EMBL" id="CCD63667.1"/>
    </source>
</evidence>
<dbReference type="RefSeq" id="NP_494007.1">
    <property type="nucleotide sequence ID" value="NM_061606.5"/>
</dbReference>
<name>O17193_CAEEL</name>
<dbReference type="CTD" id="173533"/>
<dbReference type="AGR" id="WB:WBGene00015595"/>
<protein>
    <submittedName>
        <fullName evidence="2">BTB domain-containing protein</fullName>
    </submittedName>
</protein>
<dbReference type="Gene3D" id="3.30.710.10">
    <property type="entry name" value="Potassium Channel Kv1.1, Chain A"/>
    <property type="match status" value="1"/>
</dbReference>
<dbReference type="OrthoDB" id="5877862at2759"/>
<dbReference type="HOGENOM" id="CLU_051249_1_0_1"/>
<proteinExistence type="predicted"/>
<dbReference type="SMART" id="SM00061">
    <property type="entry name" value="MATH"/>
    <property type="match status" value="1"/>
</dbReference>
<dbReference type="PROSITE" id="PS50097">
    <property type="entry name" value="BTB"/>
    <property type="match status" value="1"/>
</dbReference>
<dbReference type="GeneID" id="173533"/>
<sequence>MTKEFVMTRKVKNIAAMKEGDSQSTTSEQHFGLPWYFKVFCKDKHLQLCVYYGAQLIAEEQSIEVECDFKMITPTGKIFVEKTGVRKYGGETQYIGIGFPKFMLWEKMMKEFVVEDTVTVEVCLKIIDTWGFEKKVKVRNFDEAMKEFSDVVLVVKETRFHVAKLFLAAQSGYFKALPIGNFKEGNSSEVTLSSIDPNDFQNFLEVLYGHQEAITDESVEGVLLIADMYNAKLVTQNCENFLFRGAGSKMMLKKQLQLAYRYNLENLKRSCYSNLEI</sequence>
<keyword evidence="3" id="KW-1185">Reference proteome</keyword>
<dbReference type="FunCoup" id="O17193">
    <property type="interactions" value="19"/>
</dbReference>
<dbReference type="OMA" id="HHINIPD"/>
<organism evidence="2 3">
    <name type="scientific">Caenorhabditis elegans</name>
    <dbReference type="NCBI Taxonomy" id="6239"/>
    <lineage>
        <taxon>Eukaryota</taxon>
        <taxon>Metazoa</taxon>
        <taxon>Ecdysozoa</taxon>
        <taxon>Nematoda</taxon>
        <taxon>Chromadorea</taxon>
        <taxon>Rhabditida</taxon>
        <taxon>Rhabditina</taxon>
        <taxon>Rhabditomorpha</taxon>
        <taxon>Rhabditoidea</taxon>
        <taxon>Rhabditidae</taxon>
        <taxon>Peloderinae</taxon>
        <taxon>Caenorhabditis</taxon>
    </lineage>
</organism>
<evidence type="ECO:0000259" key="1">
    <source>
        <dbReference type="PROSITE" id="PS50097"/>
    </source>
</evidence>
<dbReference type="SUPFAM" id="SSF49599">
    <property type="entry name" value="TRAF domain-like"/>
    <property type="match status" value="1"/>
</dbReference>
<feature type="domain" description="BTB" evidence="1">
    <location>
        <begin position="149"/>
        <end position="216"/>
    </location>
</feature>
<dbReference type="InterPro" id="IPR002083">
    <property type="entry name" value="MATH/TRAF_dom"/>
</dbReference>
<dbReference type="Proteomes" id="UP000001940">
    <property type="component" value="Chromosome II"/>
</dbReference>
<dbReference type="CDD" id="cd00121">
    <property type="entry name" value="MATH"/>
    <property type="match status" value="1"/>
</dbReference>
<dbReference type="Bgee" id="WBGene00015595">
    <property type="expression patterns" value="Expressed in embryo and 2 other cell types or tissues"/>
</dbReference>
<dbReference type="InterPro" id="IPR011333">
    <property type="entry name" value="SKP1/BTB/POZ_sf"/>
</dbReference>
<dbReference type="PhylomeDB" id="O17193"/>
<dbReference type="PANTHER" id="PTHR22743:SF165">
    <property type="entry name" value="BTB AND MATH DOMAIN CONTAINING-RELATED"/>
    <property type="match status" value="1"/>
</dbReference>
<gene>
    <name evidence="2 4" type="primary">bath-33</name>
    <name evidence="4" type="ORF">C08E3.3</name>
    <name evidence="2" type="ORF">CELE_C08E3.3</name>
</gene>
<dbReference type="PIR" id="T32353">
    <property type="entry name" value="T32353"/>
</dbReference>
<dbReference type="PANTHER" id="PTHR22743">
    <property type="entry name" value="MEPRIN/TRAF-LIKE MATH FAMILY-C.ELEGANS"/>
    <property type="match status" value="1"/>
</dbReference>
<dbReference type="SMR" id="O17193"/>
<dbReference type="AlphaFoldDB" id="O17193"/>
<dbReference type="KEGG" id="cel:CELE_C08E3.3"/>
<accession>O17193</accession>
<dbReference type="InterPro" id="IPR008974">
    <property type="entry name" value="TRAF-like"/>
</dbReference>
<dbReference type="Gene3D" id="2.60.210.10">
    <property type="entry name" value="Apoptosis, Tumor Necrosis Factor Receptor Associated Protein 2, Chain A"/>
    <property type="match status" value="1"/>
</dbReference>
<dbReference type="Pfam" id="PF00917">
    <property type="entry name" value="MATH"/>
    <property type="match status" value="1"/>
</dbReference>
<dbReference type="InterPro" id="IPR052664">
    <property type="entry name" value="BTB-MATH_domain_protein"/>
</dbReference>
<dbReference type="UCSC" id="C08E3.3">
    <property type="organism name" value="c. elegans"/>
</dbReference>
<reference evidence="2 3" key="1">
    <citation type="journal article" date="1998" name="Science">
        <title>Genome sequence of the nematode C. elegans: a platform for investigating biology.</title>
        <authorList>
            <consortium name="The C. elegans sequencing consortium"/>
            <person name="Sulson J.E."/>
            <person name="Waterston R."/>
        </authorList>
    </citation>
    <scope>NUCLEOTIDE SEQUENCE [LARGE SCALE GENOMIC DNA]</scope>
    <source>
        <strain evidence="2 3">Bristol N2</strain>
    </source>
</reference>
<dbReference type="SUPFAM" id="SSF54695">
    <property type="entry name" value="POZ domain"/>
    <property type="match status" value="1"/>
</dbReference>
<dbReference type="InterPro" id="IPR000210">
    <property type="entry name" value="BTB/POZ_dom"/>
</dbReference>
<dbReference type="Pfam" id="PF00651">
    <property type="entry name" value="BTB"/>
    <property type="match status" value="1"/>
</dbReference>
<dbReference type="PaxDb" id="6239-C08E3.3"/>
<dbReference type="EMBL" id="BX284602">
    <property type="protein sequence ID" value="CCD63667.1"/>
    <property type="molecule type" value="Genomic_DNA"/>
</dbReference>
<evidence type="ECO:0000313" key="3">
    <source>
        <dbReference type="Proteomes" id="UP000001940"/>
    </source>
</evidence>
<dbReference type="WormBase" id="C08E3.3">
    <property type="protein sequence ID" value="CE28531"/>
    <property type="gene ID" value="WBGene00015595"/>
    <property type="gene designation" value="bath-33"/>
</dbReference>